<dbReference type="VEuPathDB" id="FungiDB:H257_00691"/>
<dbReference type="Gene3D" id="1.10.287.950">
    <property type="entry name" value="Methyl-accepting chemotaxis protein"/>
    <property type="match status" value="1"/>
</dbReference>
<dbReference type="GO" id="GO:0005929">
    <property type="term" value="C:cilium"/>
    <property type="evidence" value="ECO:0007669"/>
    <property type="project" value="UniProtKB-SubCell"/>
</dbReference>
<dbReference type="PANTHER" id="PTHR16011:SF0">
    <property type="entry name" value="INTRAFLAGELLAR TRANSPORT PROTEIN 57 HOMOLOG"/>
    <property type="match status" value="1"/>
</dbReference>
<evidence type="ECO:0000256" key="3">
    <source>
        <dbReference type="ARBA" id="ARBA00023069"/>
    </source>
</evidence>
<comment type="caution">
    <text evidence="7">The sequence shown here is derived from an EMBL/GenBank/DDBJ whole genome shotgun (WGS) entry which is preliminary data.</text>
</comment>
<feature type="region of interest" description="Disordered" evidence="6">
    <location>
        <begin position="678"/>
        <end position="709"/>
    </location>
</feature>
<accession>A0A397CA42</accession>
<organism evidence="7 8">
    <name type="scientific">Aphanomyces astaci</name>
    <name type="common">Crayfish plague agent</name>
    <dbReference type="NCBI Taxonomy" id="112090"/>
    <lineage>
        <taxon>Eukaryota</taxon>
        <taxon>Sar</taxon>
        <taxon>Stramenopiles</taxon>
        <taxon>Oomycota</taxon>
        <taxon>Saprolegniomycetes</taxon>
        <taxon>Saprolegniales</taxon>
        <taxon>Verrucalvaceae</taxon>
        <taxon>Aphanomyces</taxon>
    </lineage>
</organism>
<dbReference type="AlphaFoldDB" id="A0A397CA42"/>
<dbReference type="EMBL" id="QUTC01009975">
    <property type="protein sequence ID" value="RHY40871.1"/>
    <property type="molecule type" value="Genomic_DNA"/>
</dbReference>
<feature type="compositionally biased region" description="Acidic residues" evidence="6">
    <location>
        <begin position="699"/>
        <end position="709"/>
    </location>
</feature>
<dbReference type="GO" id="GO:1905515">
    <property type="term" value="P:non-motile cilium assembly"/>
    <property type="evidence" value="ECO:0007669"/>
    <property type="project" value="TreeGrafter"/>
</dbReference>
<dbReference type="VEuPathDB" id="FungiDB:H257_00692"/>
<evidence type="ECO:0000256" key="5">
    <source>
        <dbReference type="SAM" id="Coils"/>
    </source>
</evidence>
<dbReference type="Pfam" id="PF10498">
    <property type="entry name" value="IFT57"/>
    <property type="match status" value="1"/>
</dbReference>
<dbReference type="Proteomes" id="UP000265716">
    <property type="component" value="Unassembled WGS sequence"/>
</dbReference>
<dbReference type="PANTHER" id="PTHR16011">
    <property type="entry name" value="IFT57/HIPPI"/>
    <property type="match status" value="1"/>
</dbReference>
<feature type="region of interest" description="Disordered" evidence="6">
    <location>
        <begin position="244"/>
        <end position="303"/>
    </location>
</feature>
<evidence type="ECO:0000256" key="1">
    <source>
        <dbReference type="ARBA" id="ARBA00004138"/>
    </source>
</evidence>
<evidence type="ECO:0000256" key="4">
    <source>
        <dbReference type="ARBA" id="ARBA00023273"/>
    </source>
</evidence>
<evidence type="ECO:0000313" key="8">
    <source>
        <dbReference type="Proteomes" id="UP000265716"/>
    </source>
</evidence>
<dbReference type="GO" id="GO:0005815">
    <property type="term" value="C:microtubule organizing center"/>
    <property type="evidence" value="ECO:0007669"/>
    <property type="project" value="TreeGrafter"/>
</dbReference>
<dbReference type="InterPro" id="IPR019530">
    <property type="entry name" value="Intra-flagellar_transport_57"/>
</dbReference>
<gene>
    <name evidence="7" type="ORF">DYB38_005083</name>
</gene>
<dbReference type="GO" id="GO:0005794">
    <property type="term" value="C:Golgi apparatus"/>
    <property type="evidence" value="ECO:0007669"/>
    <property type="project" value="TreeGrafter"/>
</dbReference>
<evidence type="ECO:0000256" key="6">
    <source>
        <dbReference type="SAM" id="MobiDB-lite"/>
    </source>
</evidence>
<proteinExistence type="inferred from homology"/>
<keyword evidence="4" id="KW-0966">Cell projection</keyword>
<dbReference type="GO" id="GO:0030992">
    <property type="term" value="C:intraciliary transport particle B"/>
    <property type="evidence" value="ECO:0007669"/>
    <property type="project" value="TreeGrafter"/>
</dbReference>
<protein>
    <submittedName>
        <fullName evidence="7">Uncharacterized protein</fullName>
    </submittedName>
</protein>
<feature type="coiled-coil region" evidence="5">
    <location>
        <begin position="572"/>
        <end position="606"/>
    </location>
</feature>
<evidence type="ECO:0000256" key="2">
    <source>
        <dbReference type="ARBA" id="ARBA00009415"/>
    </source>
</evidence>
<name>A0A397CA42_APHAT</name>
<feature type="compositionally biased region" description="Basic residues" evidence="6">
    <location>
        <begin position="257"/>
        <end position="266"/>
    </location>
</feature>
<comment type="similarity">
    <text evidence="2">Belongs to the IFT57 family.</text>
</comment>
<reference evidence="7 8" key="1">
    <citation type="submission" date="2018-08" db="EMBL/GenBank/DDBJ databases">
        <title>Aphanomyces genome sequencing and annotation.</title>
        <authorList>
            <person name="Minardi D."/>
            <person name="Oidtmann B."/>
            <person name="Van Der Giezen M."/>
            <person name="Studholme D.J."/>
        </authorList>
    </citation>
    <scope>NUCLEOTIDE SEQUENCE [LARGE SCALE GENOMIC DNA]</scope>
    <source>
        <strain evidence="7 8">SA</strain>
    </source>
</reference>
<dbReference type="GO" id="GO:0042073">
    <property type="term" value="P:intraciliary transport"/>
    <property type="evidence" value="ECO:0007669"/>
    <property type="project" value="TreeGrafter"/>
</dbReference>
<keyword evidence="3" id="KW-0969">Cilium</keyword>
<evidence type="ECO:0000313" key="7">
    <source>
        <dbReference type="EMBL" id="RHY40871.1"/>
    </source>
</evidence>
<keyword evidence="5" id="KW-0175">Coiled coil</keyword>
<comment type="subcellular location">
    <subcellularLocation>
        <location evidence="1">Cell projection</location>
        <location evidence="1">Cilium</location>
    </subcellularLocation>
</comment>
<sequence>MLHATGKDEFMATSAVYRWKLRCIRAKIRHQQFDDDVSFLRDVQVLLMCVSSQLVRESLSCKVLSSMATVGLGNELPVPEARHIPNKHVLATGATPTMPLLDSILRRDVQLALKQKAYSASALQASIAALEAVESPRPLDLSKAHPSLLRRTSSMIKLKKPADPSTRKPYVDGRRVYIPLEPEISDKRELKLLQSRRPQVEVNMCPHLQGQLTCDHYDDCLDGDVSSDVITDEDVPLSKLLEIAQQTGIEEEGTTPTKKRGRKPGPLKKALDTSTESARRTSKRRLDEPSPPPRKSARSQDTAVTAMGNALEKLRILGYEKEMSKKKNFVVFTDTSFALAAQNARYEPNLGSIRLCDHTVNVHNISAQFKSFLEIVVYLMKVCEQDFVVDKYDDPNTSVNKLILSLKIMGFPLDFPAAKLKQGFGEAVCSTLEFICDKALAAKGFAWAKPNYPKEEYAEEAEVDENVEVEADDEVPVEEEDEELYATRGKAEENDLDESAKQIILTSVDPLLWKTELERVGPKLKAKTKEDEGKEWHAHIEQTKKHSMTITENLSGTTAQLKAITTQLSEVIQRMAEKEKHINNEFDHLRQEYHQIKEKLQGVTERCKEGSEKVNAMTTQHSDITEQLRETKSDMDSKGSKMTDTSPLVQIKAALQTLKVEIKNFELRIGVVGHTLLQSKAKQKAAHGKRSNEASPVDPEYDNSDDDLD</sequence>